<name>A0A1C3E4G3_9PLAN</name>
<keyword evidence="1" id="KW-0175">Coiled coil</keyword>
<dbReference type="InterPro" id="IPR003399">
    <property type="entry name" value="Mce/MlaD"/>
</dbReference>
<feature type="compositionally biased region" description="Polar residues" evidence="2">
    <location>
        <begin position="368"/>
        <end position="380"/>
    </location>
</feature>
<proteinExistence type="predicted"/>
<dbReference type="OrthoDB" id="260338at2"/>
<feature type="region of interest" description="Disordered" evidence="2">
    <location>
        <begin position="367"/>
        <end position="388"/>
    </location>
</feature>
<dbReference type="STRING" id="1841610.A6X21_14770"/>
<feature type="domain" description="Mce/MlaD" evidence="3">
    <location>
        <begin position="41"/>
        <end position="114"/>
    </location>
</feature>
<evidence type="ECO:0000256" key="1">
    <source>
        <dbReference type="SAM" id="Coils"/>
    </source>
</evidence>
<dbReference type="PANTHER" id="PTHR33371:SF4">
    <property type="entry name" value="INTERMEMBRANE PHOSPHOLIPID TRANSPORT SYSTEM BINDING PROTEIN MLAD"/>
    <property type="match status" value="1"/>
</dbReference>
<keyword evidence="5" id="KW-1185">Reference proteome</keyword>
<dbReference type="PANTHER" id="PTHR33371">
    <property type="entry name" value="INTERMEMBRANE PHOSPHOLIPID TRANSPORT SYSTEM BINDING PROTEIN MLAD-RELATED"/>
    <property type="match status" value="1"/>
</dbReference>
<comment type="caution">
    <text evidence="4">The sequence shown here is derived from an EMBL/GenBank/DDBJ whole genome shotgun (WGS) entry which is preliminary data.</text>
</comment>
<organism evidence="4 5">
    <name type="scientific">Planctopirus hydrillae</name>
    <dbReference type="NCBI Taxonomy" id="1841610"/>
    <lineage>
        <taxon>Bacteria</taxon>
        <taxon>Pseudomonadati</taxon>
        <taxon>Planctomycetota</taxon>
        <taxon>Planctomycetia</taxon>
        <taxon>Planctomycetales</taxon>
        <taxon>Planctomycetaceae</taxon>
        <taxon>Planctopirus</taxon>
    </lineage>
</organism>
<dbReference type="Pfam" id="PF02470">
    <property type="entry name" value="MlaD"/>
    <property type="match status" value="1"/>
</dbReference>
<evidence type="ECO:0000256" key="2">
    <source>
        <dbReference type="SAM" id="MobiDB-lite"/>
    </source>
</evidence>
<sequence length="388" mass="42170">MSERQLQFRVGMMVLVAMAIGVGLLVRAGKLDSYWDEDFSIAIQFESAGGIYPSAPVRLYGLTIGNVRDVRLDNKRRGVIVIAEIDAKHKLPIDSTAQVAVSLLGEGHLEIIPGLSEEPLKHGAVISGQAAGDPMALVARLEAKTTATMDSFAATSKEWGILAHNVNNLLETKRGNIDQVIERAADSLDQLSLAMKSATELIQQANRIVGDPKTQAALQQTAQSLPRLVNDTRETIVVARTTLESMQQNLKNLESVTDPLAKKGNDMIVRLDTSLANLDRLLADASRFVRTLNTQDGTLQKLASDPQLYDNLNRSAQLVTVLLRGIEPIVQDMREFSDKVARRPEILGVGGAIQPSNGLRDTELIEQSGGTAPKTQQKSVRPSFLPGR</sequence>
<protein>
    <recommendedName>
        <fullName evidence="3">Mce/MlaD domain-containing protein</fullName>
    </recommendedName>
</protein>
<gene>
    <name evidence="4" type="ORF">A6X21_14770</name>
</gene>
<reference evidence="4 5" key="1">
    <citation type="submission" date="2016-05" db="EMBL/GenBank/DDBJ databases">
        <title>Genomic and physiological characterization of Planctopirus sp. isolated from fresh water lake.</title>
        <authorList>
            <person name="Subhash Y."/>
            <person name="Ramana C."/>
        </authorList>
    </citation>
    <scope>NUCLEOTIDE SEQUENCE [LARGE SCALE GENOMIC DNA]</scope>
    <source>
        <strain evidence="4 5">JC280</strain>
    </source>
</reference>
<evidence type="ECO:0000259" key="3">
    <source>
        <dbReference type="Pfam" id="PF02470"/>
    </source>
</evidence>
<dbReference type="AlphaFoldDB" id="A0A1C3E4G3"/>
<dbReference type="Proteomes" id="UP000094828">
    <property type="component" value="Unassembled WGS sequence"/>
</dbReference>
<feature type="coiled-coil region" evidence="1">
    <location>
        <begin position="181"/>
        <end position="208"/>
    </location>
</feature>
<dbReference type="EMBL" id="LYDR01000158">
    <property type="protein sequence ID" value="ODA28113.1"/>
    <property type="molecule type" value="Genomic_DNA"/>
</dbReference>
<evidence type="ECO:0000313" key="5">
    <source>
        <dbReference type="Proteomes" id="UP000094828"/>
    </source>
</evidence>
<evidence type="ECO:0000313" key="4">
    <source>
        <dbReference type="EMBL" id="ODA28113.1"/>
    </source>
</evidence>
<accession>A0A1C3E4G3</accession>
<dbReference type="RefSeq" id="WP_068853335.1">
    <property type="nucleotide sequence ID" value="NZ_LYDR01000158.1"/>
</dbReference>
<dbReference type="InterPro" id="IPR052336">
    <property type="entry name" value="MlaD_Phospholipid_Transporter"/>
</dbReference>